<dbReference type="EMBL" id="JBAMIC010000001">
    <property type="protein sequence ID" value="KAK7115077.1"/>
    <property type="molecule type" value="Genomic_DNA"/>
</dbReference>
<gene>
    <name evidence="1" type="ORF">V1264_001018</name>
</gene>
<evidence type="ECO:0000313" key="2">
    <source>
        <dbReference type="Proteomes" id="UP001374579"/>
    </source>
</evidence>
<protein>
    <submittedName>
        <fullName evidence="1">Uncharacterized protein</fullName>
    </submittedName>
</protein>
<dbReference type="AlphaFoldDB" id="A0AAN9C0I9"/>
<sequence length="76" mass="8482">MNCASVCHGSKIQTQSRLKFDQLDEVAVAIDKSMYCRDGRQSRLGIITPGTHSHTPPIVLLYMLHCVDEQRATVLP</sequence>
<dbReference type="Proteomes" id="UP001374579">
    <property type="component" value="Unassembled WGS sequence"/>
</dbReference>
<organism evidence="1 2">
    <name type="scientific">Littorina saxatilis</name>
    <dbReference type="NCBI Taxonomy" id="31220"/>
    <lineage>
        <taxon>Eukaryota</taxon>
        <taxon>Metazoa</taxon>
        <taxon>Spiralia</taxon>
        <taxon>Lophotrochozoa</taxon>
        <taxon>Mollusca</taxon>
        <taxon>Gastropoda</taxon>
        <taxon>Caenogastropoda</taxon>
        <taxon>Littorinimorpha</taxon>
        <taxon>Littorinoidea</taxon>
        <taxon>Littorinidae</taxon>
        <taxon>Littorina</taxon>
    </lineage>
</organism>
<name>A0AAN9C0I9_9CAEN</name>
<evidence type="ECO:0000313" key="1">
    <source>
        <dbReference type="EMBL" id="KAK7115077.1"/>
    </source>
</evidence>
<keyword evidence="2" id="KW-1185">Reference proteome</keyword>
<accession>A0AAN9C0I9</accession>
<comment type="caution">
    <text evidence="1">The sequence shown here is derived from an EMBL/GenBank/DDBJ whole genome shotgun (WGS) entry which is preliminary data.</text>
</comment>
<proteinExistence type="predicted"/>
<reference evidence="1 2" key="1">
    <citation type="submission" date="2024-02" db="EMBL/GenBank/DDBJ databases">
        <title>Chromosome-scale genome assembly of the rough periwinkle Littorina saxatilis.</title>
        <authorList>
            <person name="De Jode A."/>
            <person name="Faria R."/>
            <person name="Formenti G."/>
            <person name="Sims Y."/>
            <person name="Smith T.P."/>
            <person name="Tracey A."/>
            <person name="Wood J.M.D."/>
            <person name="Zagrodzka Z.B."/>
            <person name="Johannesson K."/>
            <person name="Butlin R.K."/>
            <person name="Leder E.H."/>
        </authorList>
    </citation>
    <scope>NUCLEOTIDE SEQUENCE [LARGE SCALE GENOMIC DNA]</scope>
    <source>
        <strain evidence="1">Snail1</strain>
        <tissue evidence="1">Muscle</tissue>
    </source>
</reference>